<feature type="compositionally biased region" description="Basic and acidic residues" evidence="1">
    <location>
        <begin position="374"/>
        <end position="384"/>
    </location>
</feature>
<dbReference type="PRINTS" id="PR00388">
    <property type="entry name" value="PDIESTERASE2"/>
</dbReference>
<dbReference type="GO" id="GO:1902660">
    <property type="term" value="P:negative regulation of glucose mediated signaling pathway"/>
    <property type="evidence" value="ECO:0007669"/>
    <property type="project" value="TreeGrafter"/>
</dbReference>
<gene>
    <name evidence="2" type="ORF">RCO7_09828</name>
</gene>
<dbReference type="PANTHER" id="PTHR28283">
    <property type="entry name" value="3',5'-CYCLIC-NUCLEOTIDE PHOSPHODIESTERASE 1"/>
    <property type="match status" value="1"/>
</dbReference>
<dbReference type="Proteomes" id="UP000178129">
    <property type="component" value="Unassembled WGS sequence"/>
</dbReference>
<dbReference type="SUPFAM" id="SSF56281">
    <property type="entry name" value="Metallo-hydrolase/oxidoreductase"/>
    <property type="match status" value="1"/>
</dbReference>
<protein>
    <submittedName>
        <fullName evidence="2">Related to 3`,5`-cyclic-nucleotide phosphodiesterase</fullName>
    </submittedName>
</protein>
<organism evidence="2 3">
    <name type="scientific">Rhynchosporium graminicola</name>
    <dbReference type="NCBI Taxonomy" id="2792576"/>
    <lineage>
        <taxon>Eukaryota</taxon>
        <taxon>Fungi</taxon>
        <taxon>Dikarya</taxon>
        <taxon>Ascomycota</taxon>
        <taxon>Pezizomycotina</taxon>
        <taxon>Leotiomycetes</taxon>
        <taxon>Helotiales</taxon>
        <taxon>Ploettnerulaceae</taxon>
        <taxon>Rhynchosporium</taxon>
    </lineage>
</organism>
<evidence type="ECO:0000313" key="3">
    <source>
        <dbReference type="Proteomes" id="UP000178129"/>
    </source>
</evidence>
<dbReference type="GO" id="GO:0004115">
    <property type="term" value="F:3',5'-cyclic-AMP phosphodiesterase activity"/>
    <property type="evidence" value="ECO:0007669"/>
    <property type="project" value="InterPro"/>
</dbReference>
<dbReference type="InParanoid" id="A0A1E1LEJ6"/>
<dbReference type="EMBL" id="FJUW01000048">
    <property type="protein sequence ID" value="CZT08961.1"/>
    <property type="molecule type" value="Genomic_DNA"/>
</dbReference>
<dbReference type="FunCoup" id="A0A1E1LEJ6">
    <property type="interactions" value="47"/>
</dbReference>
<sequence>MGFISGEQHALQVIVLGAGGGPLEDNVTAFLVRASASGWKKGSVMAVDGGVGLAAISRILHGHKQNRPFTNKSAPSDGVDSPIALIDGPFEGLEIPSVSSSANAKYIYRELIDTVLFTHPHLDHIMGAVINTATPAPTRQKRFAGLPNTIEALKLHIFNNAIWPNLTDENNGAGMISYIRLVEGGSPAAGQGYSKGYVEVAPGLGVKAMSISHGTCIENHTHRGNTPLQTPSPFPGEGSRLGSPMANNYMQRSNSVTSSNLNTSVPMITGGTPSPAGECVYNSSVFFIRDSATGKEILIFGDIEPDPISLSPRNHLVWKEAAPKIASGKLTGIFIECSYANSRDNDQLFGHMKPTFLMQELKMLGDYVINSKNSGEKSNGDRDYSLISPKRKRDRAGSVASAAPDDRNSKTPRQQSPIEPENSDNQPSNQNFLVPRSPHNRRRGSSASANPSKNGPLPSYPEEKPEDRPFLPLKGLRVVIVHVKENLDDGIAAADIIRNELRELEGTAGLGCEFIISHSGLSLYF</sequence>
<dbReference type="InterPro" id="IPR000396">
    <property type="entry name" value="Pdiesterase2"/>
</dbReference>
<dbReference type="AlphaFoldDB" id="A0A1E1LEJ6"/>
<dbReference type="GO" id="GO:0047555">
    <property type="term" value="F:3',5'-cyclic-GMP phosphodiesterase activity"/>
    <property type="evidence" value="ECO:0007669"/>
    <property type="project" value="TreeGrafter"/>
</dbReference>
<comment type="caution">
    <text evidence="2">The sequence shown here is derived from an EMBL/GenBank/DDBJ whole genome shotgun (WGS) entry which is preliminary data.</text>
</comment>
<dbReference type="Pfam" id="PF02112">
    <property type="entry name" value="PDEase_II"/>
    <property type="match status" value="2"/>
</dbReference>
<proteinExistence type="predicted"/>
<feature type="region of interest" description="Disordered" evidence="1">
    <location>
        <begin position="371"/>
        <end position="468"/>
    </location>
</feature>
<evidence type="ECO:0000313" key="2">
    <source>
        <dbReference type="EMBL" id="CZT08961.1"/>
    </source>
</evidence>
<dbReference type="STRING" id="914237.A0A1E1LEJ6"/>
<dbReference type="InterPro" id="IPR036866">
    <property type="entry name" value="RibonucZ/Hydroxyglut_hydro"/>
</dbReference>
<feature type="compositionally biased region" description="Polar residues" evidence="1">
    <location>
        <begin position="411"/>
        <end position="432"/>
    </location>
</feature>
<reference evidence="3" key="1">
    <citation type="submission" date="2016-03" db="EMBL/GenBank/DDBJ databases">
        <authorList>
            <person name="Ploux O."/>
        </authorList>
    </citation>
    <scope>NUCLEOTIDE SEQUENCE [LARGE SCALE GENOMIC DNA]</scope>
    <source>
        <strain evidence="3">UK7</strain>
    </source>
</reference>
<dbReference type="GO" id="GO:0006198">
    <property type="term" value="P:cAMP catabolic process"/>
    <property type="evidence" value="ECO:0007669"/>
    <property type="project" value="InterPro"/>
</dbReference>
<dbReference type="PANTHER" id="PTHR28283:SF1">
    <property type="entry name" value="3',5'-CYCLIC-NUCLEOTIDE PHOSPHODIESTERASE 1"/>
    <property type="match status" value="1"/>
</dbReference>
<dbReference type="CDD" id="cd07735">
    <property type="entry name" value="class_II_PDE_MBL-fold"/>
    <property type="match status" value="1"/>
</dbReference>
<accession>A0A1E1LEJ6</accession>
<keyword evidence="3" id="KW-1185">Reference proteome</keyword>
<evidence type="ECO:0000256" key="1">
    <source>
        <dbReference type="SAM" id="MobiDB-lite"/>
    </source>
</evidence>
<name>A0A1E1LEJ6_9HELO</name>